<dbReference type="GO" id="GO:0016151">
    <property type="term" value="F:nickel cation binding"/>
    <property type="evidence" value="ECO:0007669"/>
    <property type="project" value="UniProtKB-UniRule"/>
</dbReference>
<feature type="compositionally biased region" description="Basic residues" evidence="4">
    <location>
        <begin position="78"/>
        <end position="89"/>
    </location>
</feature>
<reference evidence="5" key="1">
    <citation type="submission" date="2020-08" db="EMBL/GenBank/DDBJ databases">
        <title>Genome public.</title>
        <authorList>
            <person name="Liu C."/>
            <person name="Sun Q."/>
        </authorList>
    </citation>
    <scope>NUCLEOTIDE SEQUENCE</scope>
    <source>
        <strain evidence="5">NSJ-52</strain>
    </source>
</reference>
<name>A0A8J6JLI0_9FIRM</name>
<dbReference type="InterPro" id="IPR002822">
    <property type="entry name" value="Ni_insertion"/>
</dbReference>
<gene>
    <name evidence="3 5" type="primary">larC</name>
    <name evidence="5" type="ORF">H8S62_08325</name>
</gene>
<evidence type="ECO:0000256" key="4">
    <source>
        <dbReference type="SAM" id="MobiDB-lite"/>
    </source>
</evidence>
<dbReference type="EC" id="4.99.1.12" evidence="3"/>
<evidence type="ECO:0000256" key="3">
    <source>
        <dbReference type="HAMAP-Rule" id="MF_01074"/>
    </source>
</evidence>
<dbReference type="Proteomes" id="UP000607645">
    <property type="component" value="Unassembled WGS sequence"/>
</dbReference>
<comment type="catalytic activity">
    <reaction evidence="3">
        <text>Ni(II)-pyridinium-3,5-bisthiocarboxylate mononucleotide = pyridinium-3,5-bisthiocarboxylate mononucleotide + Ni(2+)</text>
        <dbReference type="Rhea" id="RHEA:54784"/>
        <dbReference type="ChEBI" id="CHEBI:49786"/>
        <dbReference type="ChEBI" id="CHEBI:137372"/>
        <dbReference type="ChEBI" id="CHEBI:137373"/>
        <dbReference type="EC" id="4.99.1.12"/>
    </reaction>
</comment>
<evidence type="ECO:0000313" key="5">
    <source>
        <dbReference type="EMBL" id="MBC5737020.1"/>
    </source>
</evidence>
<dbReference type="RefSeq" id="WP_186918998.1">
    <property type="nucleotide sequence ID" value="NZ_JACOPQ010000005.1"/>
</dbReference>
<dbReference type="EMBL" id="JACOPQ010000005">
    <property type="protein sequence ID" value="MBC5737020.1"/>
    <property type="molecule type" value="Genomic_DNA"/>
</dbReference>
<dbReference type="Gene3D" id="3.30.70.1380">
    <property type="entry name" value="Transcriptional regulatory protein pf0864 domain like"/>
    <property type="match status" value="1"/>
</dbReference>
<keyword evidence="2 3" id="KW-0456">Lyase</keyword>
<dbReference type="GO" id="GO:0051604">
    <property type="term" value="P:protein maturation"/>
    <property type="evidence" value="ECO:0007669"/>
    <property type="project" value="UniProtKB-UniRule"/>
</dbReference>
<dbReference type="PANTHER" id="PTHR36566:SF1">
    <property type="entry name" value="PYRIDINIUM-3,5-BISTHIOCARBOXYLIC ACID MONONUCLEOTIDE NICKEL INSERTION PROTEIN"/>
    <property type="match status" value="1"/>
</dbReference>
<dbReference type="GO" id="GO:0016829">
    <property type="term" value="F:lyase activity"/>
    <property type="evidence" value="ECO:0007669"/>
    <property type="project" value="UniProtKB-UniRule"/>
</dbReference>
<dbReference type="Pfam" id="PF01969">
    <property type="entry name" value="Ni_insertion"/>
    <property type="match status" value="1"/>
</dbReference>
<proteinExistence type="inferred from homology"/>
<dbReference type="NCBIfam" id="TIGR00299">
    <property type="entry name" value="nickel pincer cofactor biosynthesis protein LarC"/>
    <property type="match status" value="1"/>
</dbReference>
<dbReference type="AlphaFoldDB" id="A0A8J6JLI0"/>
<protein>
    <recommendedName>
        <fullName evidence="3">Pyridinium-3,5-bisthiocarboxylic acid mononucleotide nickel insertion protein</fullName>
        <shortName evidence="3">P2TMN nickel insertion protein</shortName>
        <ecNumber evidence="3">4.99.1.12</ecNumber>
    </recommendedName>
    <alternativeName>
        <fullName evidence="3">Nickel-pincer cofactor biosynthesis protein LarC</fullName>
    </alternativeName>
</protein>
<feature type="region of interest" description="Disordered" evidence="4">
    <location>
        <begin position="70"/>
        <end position="89"/>
    </location>
</feature>
<evidence type="ECO:0000256" key="2">
    <source>
        <dbReference type="ARBA" id="ARBA00023239"/>
    </source>
</evidence>
<comment type="caution">
    <text evidence="5">The sequence shown here is derived from an EMBL/GenBank/DDBJ whole genome shotgun (WGS) entry which is preliminary data.</text>
</comment>
<organism evidence="5 6">
    <name type="scientific">Lawsonibacter faecis</name>
    <dbReference type="NCBI Taxonomy" id="2763052"/>
    <lineage>
        <taxon>Bacteria</taxon>
        <taxon>Bacillati</taxon>
        <taxon>Bacillota</taxon>
        <taxon>Clostridia</taxon>
        <taxon>Eubacteriales</taxon>
        <taxon>Oscillospiraceae</taxon>
        <taxon>Lawsonibacter</taxon>
    </lineage>
</organism>
<comment type="similarity">
    <text evidence="3">Belongs to the LarC family.</text>
</comment>
<accession>A0A8J6JLI0</accession>
<dbReference type="PANTHER" id="PTHR36566">
    <property type="entry name" value="NICKEL INSERTION PROTEIN-RELATED"/>
    <property type="match status" value="1"/>
</dbReference>
<evidence type="ECO:0000313" key="6">
    <source>
        <dbReference type="Proteomes" id="UP000607645"/>
    </source>
</evidence>
<keyword evidence="6" id="KW-1185">Reference proteome</keyword>
<sequence>MKLLYLECNMGAAGDMLMSALYELLDHGQKAQFLRTMNGLGLGGVELTPLSARTCGIVGTRMQVTVHGTEEGTDLPHGHKHAHDCHAHSHSHSAPGHIASLIDSLSLPEEVRSHARGVYDAIAAAEAEAHGCPVEQVHFHEVGALDAVADVTGVCYAIHLLGPDKITASPVHVGAGQVRCAHGVVPVPAPATAALLRGIPSYSGDIQGELCTPTGAALLAHFAARFGPMPVMAAENIGYGVGKKEFPAANCVRAFLGDAQDGADGEILELVCNIDDMTGEALAFACGQLLDAGALDAYAVPGTMKKGRPGQVLTVLCAPERKDALIRAIFAHTTTNGLRARRCAKYFLRPRTETAQTPYGPIRIKRAEGYGASHSKPEYEDAAAAARRLGLPFRTVWEEVLRCACRDGEP</sequence>
<dbReference type="HAMAP" id="MF_01074">
    <property type="entry name" value="LarC"/>
    <property type="match status" value="1"/>
</dbReference>
<comment type="function">
    <text evidence="3">Involved in the biosynthesis of a nickel-pincer cofactor ((SCS)Ni(II) pincer complex). Binds Ni(2+), and functions in nickel delivery to pyridinium-3,5-bisthiocarboxylic acid mononucleotide (P2TMN), to form the mature cofactor. Is thus probably required for the activation of nickel-pincer cofactor-dependent enzymes.</text>
</comment>
<keyword evidence="1 3" id="KW-0533">Nickel</keyword>
<evidence type="ECO:0000256" key="1">
    <source>
        <dbReference type="ARBA" id="ARBA00022596"/>
    </source>
</evidence>